<keyword evidence="9" id="KW-1015">Disulfide bond</keyword>
<evidence type="ECO:0000256" key="4">
    <source>
        <dbReference type="ARBA" id="ARBA00012729"/>
    </source>
</evidence>
<dbReference type="PROSITE" id="PS01095">
    <property type="entry name" value="GH18_1"/>
    <property type="match status" value="1"/>
</dbReference>
<evidence type="ECO:0000256" key="13">
    <source>
        <dbReference type="ARBA" id="ARBA00073139"/>
    </source>
</evidence>
<comment type="similarity">
    <text evidence="3">Belongs to the glycosyl hydrolase 18 family. Chitinase class II subfamily.</text>
</comment>
<evidence type="ECO:0000256" key="5">
    <source>
        <dbReference type="ARBA" id="ARBA00022525"/>
    </source>
</evidence>
<comment type="catalytic activity">
    <reaction evidence="1">
        <text>Random endo-hydrolysis of N-acetyl-beta-D-glucosaminide (1-&gt;4)-beta-linkages in chitin and chitodextrins.</text>
        <dbReference type="EC" id="3.2.1.14"/>
    </reaction>
</comment>
<dbReference type="GO" id="GO:0005576">
    <property type="term" value="C:extracellular region"/>
    <property type="evidence" value="ECO:0007669"/>
    <property type="project" value="UniProtKB-SubCell"/>
</dbReference>
<keyword evidence="17" id="KW-1185">Reference proteome</keyword>
<dbReference type="Proteomes" id="UP001359559">
    <property type="component" value="Unassembled WGS sequence"/>
</dbReference>
<keyword evidence="5" id="KW-0964">Secreted</keyword>
<accession>A0AAN9IAI8</accession>
<dbReference type="InterPro" id="IPR045321">
    <property type="entry name" value="Cts1-like"/>
</dbReference>
<reference evidence="16 17" key="1">
    <citation type="submission" date="2024-01" db="EMBL/GenBank/DDBJ databases">
        <title>The genomes of 5 underutilized Papilionoideae crops provide insights into root nodulation and disease resistance.</title>
        <authorList>
            <person name="Yuan L."/>
        </authorList>
    </citation>
    <scope>NUCLEOTIDE SEQUENCE [LARGE SCALE GENOMIC DNA]</scope>
    <source>
        <strain evidence="16">LY-2023</strain>
        <tissue evidence="16">Leaf</tissue>
    </source>
</reference>
<evidence type="ECO:0000256" key="1">
    <source>
        <dbReference type="ARBA" id="ARBA00000822"/>
    </source>
</evidence>
<dbReference type="SUPFAM" id="SSF51445">
    <property type="entry name" value="(Trans)glycosidases"/>
    <property type="match status" value="1"/>
</dbReference>
<evidence type="ECO:0000256" key="6">
    <source>
        <dbReference type="ARBA" id="ARBA00022729"/>
    </source>
</evidence>
<dbReference type="GO" id="GO:0008843">
    <property type="term" value="F:endochitinase activity"/>
    <property type="evidence" value="ECO:0007669"/>
    <property type="project" value="UniProtKB-EC"/>
</dbReference>
<dbReference type="Pfam" id="PF00704">
    <property type="entry name" value="Glyco_hydro_18"/>
    <property type="match status" value="1"/>
</dbReference>
<dbReference type="FunFam" id="3.20.20.80:FF:000015">
    <property type="entry name" value="Acidic endochitinase SE2"/>
    <property type="match status" value="1"/>
</dbReference>
<evidence type="ECO:0000256" key="11">
    <source>
        <dbReference type="ARBA" id="ARBA00023295"/>
    </source>
</evidence>
<keyword evidence="7 14" id="KW-0378">Hydrolase</keyword>
<keyword evidence="10" id="KW-0119">Carbohydrate metabolism</keyword>
<evidence type="ECO:0000313" key="17">
    <source>
        <dbReference type="Proteomes" id="UP001359559"/>
    </source>
</evidence>
<keyword evidence="6" id="KW-0732">Signal</keyword>
<evidence type="ECO:0000313" key="16">
    <source>
        <dbReference type="EMBL" id="KAK7270924.1"/>
    </source>
</evidence>
<evidence type="ECO:0000259" key="15">
    <source>
        <dbReference type="PROSITE" id="PS51910"/>
    </source>
</evidence>
<dbReference type="InterPro" id="IPR001579">
    <property type="entry name" value="Glyco_hydro_18_chit_AS"/>
</dbReference>
<evidence type="ECO:0000256" key="3">
    <source>
        <dbReference type="ARBA" id="ARBA00009121"/>
    </source>
</evidence>
<comment type="caution">
    <text evidence="16">The sequence shown here is derived from an EMBL/GenBank/DDBJ whole genome shotgun (WGS) entry which is preliminary data.</text>
</comment>
<dbReference type="CDD" id="cd02877">
    <property type="entry name" value="GH18_hevamine_XipI_class_III"/>
    <property type="match status" value="1"/>
</dbReference>
<dbReference type="PANTHER" id="PTHR45708:SF22">
    <property type="entry name" value="ACIDIC ENDOCHITINASE"/>
    <property type="match status" value="1"/>
</dbReference>
<evidence type="ECO:0000256" key="7">
    <source>
        <dbReference type="ARBA" id="ARBA00022801"/>
    </source>
</evidence>
<keyword evidence="12" id="KW-0624">Polysaccharide degradation</keyword>
<dbReference type="EC" id="3.2.1.14" evidence="4"/>
<dbReference type="EMBL" id="JAYKXN010000007">
    <property type="protein sequence ID" value="KAK7270924.1"/>
    <property type="molecule type" value="Genomic_DNA"/>
</dbReference>
<protein>
    <recommendedName>
        <fullName evidence="13">Acidic endochitinase</fullName>
        <ecNumber evidence="4">3.2.1.14</ecNumber>
    </recommendedName>
</protein>
<dbReference type="InterPro" id="IPR017853">
    <property type="entry name" value="GH"/>
</dbReference>
<organism evidence="16 17">
    <name type="scientific">Clitoria ternatea</name>
    <name type="common">Butterfly pea</name>
    <dbReference type="NCBI Taxonomy" id="43366"/>
    <lineage>
        <taxon>Eukaryota</taxon>
        <taxon>Viridiplantae</taxon>
        <taxon>Streptophyta</taxon>
        <taxon>Embryophyta</taxon>
        <taxon>Tracheophyta</taxon>
        <taxon>Spermatophyta</taxon>
        <taxon>Magnoliopsida</taxon>
        <taxon>eudicotyledons</taxon>
        <taxon>Gunneridae</taxon>
        <taxon>Pentapetalae</taxon>
        <taxon>rosids</taxon>
        <taxon>fabids</taxon>
        <taxon>Fabales</taxon>
        <taxon>Fabaceae</taxon>
        <taxon>Papilionoideae</taxon>
        <taxon>50 kb inversion clade</taxon>
        <taxon>NPAAA clade</taxon>
        <taxon>indigoferoid/millettioid clade</taxon>
        <taxon>Phaseoleae</taxon>
        <taxon>Clitoria</taxon>
    </lineage>
</organism>
<comment type="subcellular location">
    <subcellularLocation>
        <location evidence="2">Secreted</location>
        <location evidence="2">Extracellular space</location>
    </subcellularLocation>
</comment>
<keyword evidence="11 14" id="KW-0326">Glycosidase</keyword>
<sequence length="352" mass="38166">MPKLHGSLTRLFWLHGKMCFEHLNSHELPTPINWYLSSILTQLTEQIDKLIQKNMESLNKASLLLLPLMFISLFKHSNAAGIAIYWGQNTGEGSLADTCNTGNYQYVNIAFLSTFGNGQNPQLNLAGHCDPTTNGCTGLSSDIKTCQDKGIKVLLSLGGFAGSYSLNSADEATQLANFLWTNFLGGLNGNSGPLGNVPLDGIDFDIEAGGGEHWDELARALNAFNQQRKVYLSAAPQCIIPDAHLDSAIKTGLFDFVWVQFYNNPSCQYSTGNTNNLINSWNQWVTVPATQVFMGLPAADAAVTNGGFVPSDVLTSQVLPAIKGSSKYGGVMLWNRFNDLQNGYSNAIIGSV</sequence>
<dbReference type="GO" id="GO:0006032">
    <property type="term" value="P:chitin catabolic process"/>
    <property type="evidence" value="ECO:0007669"/>
    <property type="project" value="UniProtKB-KW"/>
</dbReference>
<evidence type="ECO:0000256" key="8">
    <source>
        <dbReference type="ARBA" id="ARBA00023024"/>
    </source>
</evidence>
<dbReference type="AlphaFoldDB" id="A0AAN9IAI8"/>
<evidence type="ECO:0000256" key="9">
    <source>
        <dbReference type="ARBA" id="ARBA00023157"/>
    </source>
</evidence>
<keyword evidence="8" id="KW-0146">Chitin degradation</keyword>
<dbReference type="PANTHER" id="PTHR45708">
    <property type="entry name" value="ENDOCHITINASE"/>
    <property type="match status" value="1"/>
</dbReference>
<feature type="domain" description="GH18" evidence="15">
    <location>
        <begin position="80"/>
        <end position="352"/>
    </location>
</feature>
<dbReference type="InterPro" id="IPR050542">
    <property type="entry name" value="Glycosyl_Hydrlase18_Chitinase"/>
</dbReference>
<dbReference type="InterPro" id="IPR001223">
    <property type="entry name" value="Glyco_hydro18_cat"/>
</dbReference>
<gene>
    <name evidence="16" type="ORF">RJT34_26445</name>
</gene>
<evidence type="ECO:0000256" key="2">
    <source>
        <dbReference type="ARBA" id="ARBA00004239"/>
    </source>
</evidence>
<evidence type="ECO:0000256" key="12">
    <source>
        <dbReference type="ARBA" id="ARBA00023326"/>
    </source>
</evidence>
<dbReference type="Gene3D" id="3.20.20.80">
    <property type="entry name" value="Glycosidases"/>
    <property type="match status" value="1"/>
</dbReference>
<dbReference type="GO" id="GO:0000272">
    <property type="term" value="P:polysaccharide catabolic process"/>
    <property type="evidence" value="ECO:0007669"/>
    <property type="project" value="UniProtKB-KW"/>
</dbReference>
<dbReference type="PROSITE" id="PS51910">
    <property type="entry name" value="GH18_2"/>
    <property type="match status" value="1"/>
</dbReference>
<evidence type="ECO:0000256" key="10">
    <source>
        <dbReference type="ARBA" id="ARBA00023277"/>
    </source>
</evidence>
<evidence type="ECO:0000256" key="14">
    <source>
        <dbReference type="RuleBase" id="RU000489"/>
    </source>
</evidence>
<proteinExistence type="inferred from homology"/>
<name>A0AAN9IAI8_CLITE</name>